<evidence type="ECO:0000256" key="7">
    <source>
        <dbReference type="ARBA" id="ARBA00022676"/>
    </source>
</evidence>
<comment type="similarity">
    <text evidence="3">Belongs to the thymidine/pyrimidine-nucleoside phosphorylase family.</text>
</comment>
<dbReference type="SUPFAM" id="SSF52418">
    <property type="entry name" value="Nucleoside phosphorylase/phosphoribosyltransferase catalytic domain"/>
    <property type="match status" value="1"/>
</dbReference>
<evidence type="ECO:0000256" key="8">
    <source>
        <dbReference type="ARBA" id="ARBA00022679"/>
    </source>
</evidence>
<dbReference type="Gene3D" id="3.40.1030.10">
    <property type="entry name" value="Nucleoside phosphorylase/phosphoribosyltransferase catalytic domain"/>
    <property type="match status" value="1"/>
</dbReference>
<dbReference type="Pfam" id="PF02885">
    <property type="entry name" value="Glycos_trans_3N"/>
    <property type="match status" value="1"/>
</dbReference>
<dbReference type="GO" id="GO:0004850">
    <property type="term" value="F:uridine phosphorylase activity"/>
    <property type="evidence" value="ECO:0007669"/>
    <property type="project" value="RHEA"/>
</dbReference>
<comment type="catalytic activity">
    <reaction evidence="9">
        <text>uridine + phosphate = alpha-D-ribose 1-phosphate + uracil</text>
        <dbReference type="Rhea" id="RHEA:24388"/>
        <dbReference type="ChEBI" id="CHEBI:16704"/>
        <dbReference type="ChEBI" id="CHEBI:17568"/>
        <dbReference type="ChEBI" id="CHEBI:43474"/>
        <dbReference type="ChEBI" id="CHEBI:57720"/>
        <dbReference type="EC" id="2.4.2.2"/>
    </reaction>
</comment>
<feature type="domain" description="Pyrimidine nucleoside phosphorylase C-terminal" evidence="11">
    <location>
        <begin position="345"/>
        <end position="419"/>
    </location>
</feature>
<dbReference type="GO" id="GO:0006206">
    <property type="term" value="P:pyrimidine nucleobase metabolic process"/>
    <property type="evidence" value="ECO:0007669"/>
    <property type="project" value="InterPro"/>
</dbReference>
<dbReference type="Proteomes" id="UP000002156">
    <property type="component" value="Chromosome"/>
</dbReference>
<evidence type="ECO:0000256" key="3">
    <source>
        <dbReference type="ARBA" id="ARBA00006915"/>
    </source>
</evidence>
<dbReference type="InterPro" id="IPR000312">
    <property type="entry name" value="Glycosyl_Trfase_fam3"/>
</dbReference>
<dbReference type="EMBL" id="CP000924">
    <property type="protein sequence ID" value="ABY95462.1"/>
    <property type="molecule type" value="Genomic_DNA"/>
</dbReference>
<evidence type="ECO:0000313" key="12">
    <source>
        <dbReference type="EMBL" id="ABY95462.1"/>
    </source>
</evidence>
<evidence type="ECO:0000256" key="4">
    <source>
        <dbReference type="ARBA" id="ARBA00011738"/>
    </source>
</evidence>
<comment type="catalytic activity">
    <reaction evidence="10">
        <text>thymidine + phosphate = 2-deoxy-alpha-D-ribose 1-phosphate + thymine</text>
        <dbReference type="Rhea" id="RHEA:16037"/>
        <dbReference type="ChEBI" id="CHEBI:17748"/>
        <dbReference type="ChEBI" id="CHEBI:17821"/>
        <dbReference type="ChEBI" id="CHEBI:43474"/>
        <dbReference type="ChEBI" id="CHEBI:57259"/>
        <dbReference type="EC" id="2.4.2.2"/>
    </reaction>
</comment>
<dbReference type="EC" id="2.4.2.2" evidence="5"/>
<dbReference type="Gene3D" id="3.90.1170.30">
    <property type="entry name" value="Pyrimidine nucleoside phosphorylase-like, C-terminal domain"/>
    <property type="match status" value="1"/>
</dbReference>
<dbReference type="GO" id="GO:0005829">
    <property type="term" value="C:cytosol"/>
    <property type="evidence" value="ECO:0007669"/>
    <property type="project" value="TreeGrafter"/>
</dbReference>
<dbReference type="InterPro" id="IPR036566">
    <property type="entry name" value="PYNP-like_C_sf"/>
</dbReference>
<dbReference type="NCBIfam" id="NF004490">
    <property type="entry name" value="PRK05820.1"/>
    <property type="match status" value="1"/>
</dbReference>
<evidence type="ECO:0000313" key="13">
    <source>
        <dbReference type="Proteomes" id="UP000002156"/>
    </source>
</evidence>
<dbReference type="SMART" id="SM00941">
    <property type="entry name" value="PYNP_C"/>
    <property type="match status" value="1"/>
</dbReference>
<dbReference type="Gene3D" id="1.20.970.10">
    <property type="entry name" value="Transferase, Pyrimidine Nucleoside Phosphorylase, Chain C"/>
    <property type="match status" value="1"/>
</dbReference>
<dbReference type="GO" id="GO:0006213">
    <property type="term" value="P:pyrimidine nucleoside metabolic process"/>
    <property type="evidence" value="ECO:0007669"/>
    <property type="project" value="InterPro"/>
</dbReference>
<evidence type="ECO:0000256" key="1">
    <source>
        <dbReference type="ARBA" id="ARBA00001066"/>
    </source>
</evidence>
<dbReference type="eggNOG" id="COG0213">
    <property type="taxonomic scope" value="Bacteria"/>
</dbReference>
<evidence type="ECO:0000256" key="2">
    <source>
        <dbReference type="ARBA" id="ARBA00003877"/>
    </source>
</evidence>
<evidence type="ECO:0000256" key="9">
    <source>
        <dbReference type="ARBA" id="ARBA00048453"/>
    </source>
</evidence>
<sequence>MRMYDLIMKKRDGGVLTKEEIDFIISSYTKDYIPDYQMSALAMAIYFRGMTPEETAHLTMAMAYSGDVMDLSAIKGIKVDKHSTGGVADTTTLVLAPMVAACGAPVAKMSGRGLGHTGGTIDKLESIPGMRVELSEEEFIDNVNKYGIAIIGQTKNLTPADKKLYALRDVTATVDSIPLIASSVMSKKIAAGADGIVLDVKVGRGAFMKDLESAKALAKLMVDIGNSVRRKTVAHVTNMDYPLGLAIGNALEIIEAVQVLKGHGSKDLLEVCMLLGSDMLQIAGVAKDDTEARAKLKEALDSGKALQKFKEFIKAQGGDERVVDDFSLLPQAKYVRPWIADRDVYIKDMMALDLGLVAMKLGAGREKKEDKIDLAVGIMLGGKVGDIVRKGEPIATIYANDEGKAEWALNEIKKYILLSDEPVERPTLIFE</sequence>
<proteinExistence type="inferred from homology"/>
<evidence type="ECO:0000256" key="5">
    <source>
        <dbReference type="ARBA" id="ARBA00011889"/>
    </source>
</evidence>
<dbReference type="PANTHER" id="PTHR10515">
    <property type="entry name" value="THYMIDINE PHOSPHORYLASE"/>
    <property type="match status" value="1"/>
</dbReference>
<dbReference type="InterPro" id="IPR036320">
    <property type="entry name" value="Glycosyl_Trfase_fam3_N_dom_sf"/>
</dbReference>
<dbReference type="RefSeq" id="WP_012269607.1">
    <property type="nucleotide sequence ID" value="NC_010321.1"/>
</dbReference>
<reference evidence="13" key="1">
    <citation type="submission" date="2008-01" db="EMBL/GenBank/DDBJ databases">
        <title>Complete sequence of Thermoanaerobacter pseudethanolicus 39E.</title>
        <authorList>
            <person name="Copeland A."/>
            <person name="Lucas S."/>
            <person name="Lapidus A."/>
            <person name="Barry K."/>
            <person name="Glavina del Rio T."/>
            <person name="Dalin E."/>
            <person name="Tice H."/>
            <person name="Pitluck S."/>
            <person name="Bruce D."/>
            <person name="Goodwin L."/>
            <person name="Saunders E."/>
            <person name="Brettin T."/>
            <person name="Detter J.C."/>
            <person name="Han C."/>
            <person name="Schmutz J."/>
            <person name="Larimer F."/>
            <person name="Land M."/>
            <person name="Hauser L."/>
            <person name="Kyrpides N."/>
            <person name="Lykidis A."/>
            <person name="Hemme C."/>
            <person name="Fields M.W."/>
            <person name="He Z."/>
            <person name="Zhou J."/>
            <person name="Richardson P."/>
        </authorList>
    </citation>
    <scope>NUCLEOTIDE SEQUENCE [LARGE SCALE GENOMIC DNA]</scope>
    <source>
        <strain evidence="13">ATCC 33223 / DSM 2355 / 39E</strain>
    </source>
</reference>
<organism evidence="12 13">
    <name type="scientific">Thermoanaerobacter pseudethanolicus (strain ATCC 33223 / 39E)</name>
    <name type="common">Clostridium thermohydrosulfuricum</name>
    <dbReference type="NCBI Taxonomy" id="340099"/>
    <lineage>
        <taxon>Bacteria</taxon>
        <taxon>Bacillati</taxon>
        <taxon>Bacillota</taxon>
        <taxon>Clostridia</taxon>
        <taxon>Thermoanaerobacterales</taxon>
        <taxon>Thermoanaerobacteraceae</taxon>
        <taxon>Thermoanaerobacter</taxon>
    </lineage>
</organism>
<comment type="subunit">
    <text evidence="4">Homodimer.</text>
</comment>
<keyword evidence="13" id="KW-1185">Reference proteome</keyword>
<evidence type="ECO:0000256" key="6">
    <source>
        <dbReference type="ARBA" id="ARBA00014680"/>
    </source>
</evidence>
<dbReference type="PROSITE" id="PS00647">
    <property type="entry name" value="THYMID_PHOSPHORYLASE"/>
    <property type="match status" value="1"/>
</dbReference>
<evidence type="ECO:0000259" key="11">
    <source>
        <dbReference type="SMART" id="SM00941"/>
    </source>
</evidence>
<dbReference type="InterPro" id="IPR000053">
    <property type="entry name" value="Thymidine/pyrmidine_PPase"/>
</dbReference>
<dbReference type="FunFam" id="3.40.1030.10:FF:000003">
    <property type="entry name" value="Pyrimidine-nucleoside phosphorylase"/>
    <property type="match status" value="1"/>
</dbReference>
<dbReference type="InterPro" id="IPR018090">
    <property type="entry name" value="Pyrmidine_PPas_bac/euk"/>
</dbReference>
<keyword evidence="8 12" id="KW-0808">Transferase</keyword>
<comment type="function">
    <text evidence="2">Catalyzes phosphorolysis of the pyrimidine nucleosides uridine, thymidine and 2'-deoxyuridine with the formation of the corresponding pyrimidine base and ribose-1-phosphate.</text>
</comment>
<keyword evidence="7 12" id="KW-0328">Glycosyltransferase</keyword>
<dbReference type="GO" id="GO:0009032">
    <property type="term" value="F:thymidine phosphorylase activity"/>
    <property type="evidence" value="ECO:0007669"/>
    <property type="project" value="RHEA"/>
</dbReference>
<dbReference type="NCBIfam" id="NF004747">
    <property type="entry name" value="PRK06078.1"/>
    <property type="match status" value="1"/>
</dbReference>
<accession>B0KCA8</accession>
<comment type="catalytic activity">
    <reaction evidence="1">
        <text>2'-deoxyuridine + phosphate = 2-deoxy-alpha-D-ribose 1-phosphate + uracil</text>
        <dbReference type="Rhea" id="RHEA:22824"/>
        <dbReference type="ChEBI" id="CHEBI:16450"/>
        <dbReference type="ChEBI" id="CHEBI:17568"/>
        <dbReference type="ChEBI" id="CHEBI:43474"/>
        <dbReference type="ChEBI" id="CHEBI:57259"/>
        <dbReference type="EC" id="2.4.2.2"/>
    </reaction>
</comment>
<gene>
    <name evidence="12" type="ordered locus">Teth39_1826</name>
</gene>
<dbReference type="PANTHER" id="PTHR10515:SF0">
    <property type="entry name" value="THYMIDINE PHOSPHORYLASE"/>
    <property type="match status" value="1"/>
</dbReference>
<dbReference type="InterPro" id="IPR013102">
    <property type="entry name" value="PYNP_C"/>
</dbReference>
<dbReference type="InterPro" id="IPR017459">
    <property type="entry name" value="Glycosyl_Trfase_fam3_N_dom"/>
</dbReference>
<dbReference type="InterPro" id="IPR017872">
    <property type="entry name" value="Pyrmidine_PPase_CS"/>
</dbReference>
<protein>
    <recommendedName>
        <fullName evidence="6">Pyrimidine-nucleoside phosphorylase</fullName>
        <ecNumber evidence="5">2.4.2.2</ecNumber>
    </recommendedName>
</protein>
<name>B0KCA8_THEP3</name>
<dbReference type="KEGG" id="tpd:Teth39_1826"/>
<dbReference type="GO" id="GO:0047847">
    <property type="term" value="F:deoxyuridine phosphorylase activity"/>
    <property type="evidence" value="ECO:0007669"/>
    <property type="project" value="RHEA"/>
</dbReference>
<dbReference type="Pfam" id="PF00591">
    <property type="entry name" value="Glycos_transf_3"/>
    <property type="match status" value="1"/>
</dbReference>
<dbReference type="HOGENOM" id="CLU_025040_0_1_9"/>
<dbReference type="GO" id="GO:0004645">
    <property type="term" value="F:1,4-alpha-oligoglucan phosphorylase activity"/>
    <property type="evidence" value="ECO:0007669"/>
    <property type="project" value="InterPro"/>
</dbReference>
<dbReference type="InterPro" id="IPR035902">
    <property type="entry name" value="Nuc_phospho_transferase"/>
</dbReference>
<dbReference type="AlphaFoldDB" id="B0KCA8"/>
<dbReference type="SUPFAM" id="SSF47648">
    <property type="entry name" value="Nucleoside phosphorylase/phosphoribosyltransferase N-terminal domain"/>
    <property type="match status" value="1"/>
</dbReference>
<dbReference type="NCBIfam" id="TIGR02644">
    <property type="entry name" value="Y_phosphoryl"/>
    <property type="match status" value="1"/>
</dbReference>
<evidence type="ECO:0000256" key="10">
    <source>
        <dbReference type="ARBA" id="ARBA00048525"/>
    </source>
</evidence>
<dbReference type="STRING" id="340099.Teth39_1826"/>
<dbReference type="Pfam" id="PF07831">
    <property type="entry name" value="PYNP_C"/>
    <property type="match status" value="1"/>
</dbReference>
<dbReference type="SUPFAM" id="SSF54680">
    <property type="entry name" value="Pyrimidine nucleoside phosphorylase C-terminal domain"/>
    <property type="match status" value="1"/>
</dbReference>
<dbReference type="PIRSF" id="PIRSF000478">
    <property type="entry name" value="TP_PyNP"/>
    <property type="match status" value="1"/>
</dbReference>